<organism evidence="3 4">
    <name type="scientific">Aspergillus leporis</name>
    <dbReference type="NCBI Taxonomy" id="41062"/>
    <lineage>
        <taxon>Eukaryota</taxon>
        <taxon>Fungi</taxon>
        <taxon>Dikarya</taxon>
        <taxon>Ascomycota</taxon>
        <taxon>Pezizomycotina</taxon>
        <taxon>Eurotiomycetes</taxon>
        <taxon>Eurotiomycetidae</taxon>
        <taxon>Eurotiales</taxon>
        <taxon>Aspergillaceae</taxon>
        <taxon>Aspergillus</taxon>
        <taxon>Aspergillus subgen. Circumdati</taxon>
    </lineage>
</organism>
<keyword evidence="1" id="KW-0479">Metal-binding</keyword>
<evidence type="ECO:0000313" key="3">
    <source>
        <dbReference type="EMBL" id="KAB8076957.1"/>
    </source>
</evidence>
<evidence type="ECO:0000313" key="4">
    <source>
        <dbReference type="Proteomes" id="UP000326565"/>
    </source>
</evidence>
<keyword evidence="1" id="KW-0863">Zinc-finger</keyword>
<evidence type="ECO:0000256" key="1">
    <source>
        <dbReference type="PROSITE-ProRule" id="PRU00175"/>
    </source>
</evidence>
<dbReference type="GO" id="GO:0008270">
    <property type="term" value="F:zinc ion binding"/>
    <property type="evidence" value="ECO:0007669"/>
    <property type="project" value="UniProtKB-KW"/>
</dbReference>
<gene>
    <name evidence="3" type="ORF">BDV29DRAFT_154206</name>
</gene>
<accession>A0A5N5XA52</accession>
<sequence length="180" mass="19629">MRSLESRVVDTHVTWSTGASRPWTSTCGSRRSTSLPSRAFFSAQTCLGCLRCSPQHALACGHAHCDACVKQYGRPQPREGSTYVLEACPLCRQPCLVSVALLPQTAVVRALTVDGGGIRGIISFQVLLALQDLLGLHCPLRPDRRRIWNQCKLVPRNHTEPFSPSLLSLSPAARQASPAR</sequence>
<dbReference type="SUPFAM" id="SSF57850">
    <property type="entry name" value="RING/U-box"/>
    <property type="match status" value="1"/>
</dbReference>
<dbReference type="InterPro" id="IPR001841">
    <property type="entry name" value="Znf_RING"/>
</dbReference>
<keyword evidence="1" id="KW-0862">Zinc</keyword>
<proteinExistence type="predicted"/>
<evidence type="ECO:0000259" key="2">
    <source>
        <dbReference type="PROSITE" id="PS50089"/>
    </source>
</evidence>
<keyword evidence="4" id="KW-1185">Reference proteome</keyword>
<name>A0A5N5XA52_9EURO</name>
<protein>
    <recommendedName>
        <fullName evidence="2">RING-type domain-containing protein</fullName>
    </recommendedName>
</protein>
<reference evidence="3 4" key="1">
    <citation type="submission" date="2019-04" db="EMBL/GenBank/DDBJ databases">
        <title>Friends and foes A comparative genomics study of 23 Aspergillus species from section Flavi.</title>
        <authorList>
            <consortium name="DOE Joint Genome Institute"/>
            <person name="Kjaerbolling I."/>
            <person name="Vesth T."/>
            <person name="Frisvad J.C."/>
            <person name="Nybo J.L."/>
            <person name="Theobald S."/>
            <person name="Kildgaard S."/>
            <person name="Isbrandt T."/>
            <person name="Kuo A."/>
            <person name="Sato A."/>
            <person name="Lyhne E.K."/>
            <person name="Kogle M.E."/>
            <person name="Wiebenga A."/>
            <person name="Kun R.S."/>
            <person name="Lubbers R.J."/>
            <person name="Makela M.R."/>
            <person name="Barry K."/>
            <person name="Chovatia M."/>
            <person name="Clum A."/>
            <person name="Daum C."/>
            <person name="Haridas S."/>
            <person name="He G."/>
            <person name="LaButti K."/>
            <person name="Lipzen A."/>
            <person name="Mondo S."/>
            <person name="Riley R."/>
            <person name="Salamov A."/>
            <person name="Simmons B.A."/>
            <person name="Magnuson J.K."/>
            <person name="Henrissat B."/>
            <person name="Mortensen U.H."/>
            <person name="Larsen T.O."/>
            <person name="Devries R.P."/>
            <person name="Grigoriev I.V."/>
            <person name="Machida M."/>
            <person name="Baker S.E."/>
            <person name="Andersen M.R."/>
        </authorList>
    </citation>
    <scope>NUCLEOTIDE SEQUENCE [LARGE SCALE GENOMIC DNA]</scope>
    <source>
        <strain evidence="3 4">CBS 151.66</strain>
    </source>
</reference>
<dbReference type="OrthoDB" id="194358at2759"/>
<dbReference type="EMBL" id="ML732174">
    <property type="protein sequence ID" value="KAB8076957.1"/>
    <property type="molecule type" value="Genomic_DNA"/>
</dbReference>
<dbReference type="AlphaFoldDB" id="A0A5N5XA52"/>
<feature type="domain" description="RING-type" evidence="2">
    <location>
        <begin position="46"/>
        <end position="92"/>
    </location>
</feature>
<dbReference type="Proteomes" id="UP000326565">
    <property type="component" value="Unassembled WGS sequence"/>
</dbReference>
<dbReference type="PROSITE" id="PS50089">
    <property type="entry name" value="ZF_RING_2"/>
    <property type="match status" value="1"/>
</dbReference>